<keyword evidence="5" id="KW-0812">Transmembrane</keyword>
<evidence type="ECO:0000256" key="2">
    <source>
        <dbReference type="ARBA" id="ARBA00004922"/>
    </source>
</evidence>
<dbReference type="Pfam" id="PF02485">
    <property type="entry name" value="Branch"/>
    <property type="match status" value="1"/>
</dbReference>
<comment type="subcellular location">
    <subcellularLocation>
        <location evidence="1">Membrane</location>
        <topology evidence="1">Single-pass type II membrane protein</topology>
    </subcellularLocation>
</comment>
<organism evidence="11 13">
    <name type="scientific">Biomphalaria glabrata</name>
    <name type="common">Bloodfluke planorb</name>
    <name type="synonym">Freshwater snail</name>
    <dbReference type="NCBI Taxonomy" id="6526"/>
    <lineage>
        <taxon>Eukaryota</taxon>
        <taxon>Metazoa</taxon>
        <taxon>Spiralia</taxon>
        <taxon>Lophotrochozoa</taxon>
        <taxon>Mollusca</taxon>
        <taxon>Gastropoda</taxon>
        <taxon>Heterobranchia</taxon>
        <taxon>Euthyneura</taxon>
        <taxon>Panpulmonata</taxon>
        <taxon>Hygrophila</taxon>
        <taxon>Lymnaeoidea</taxon>
        <taxon>Planorbidae</taxon>
        <taxon>Biomphalaria</taxon>
    </lineage>
</organism>
<evidence type="ECO:0000256" key="3">
    <source>
        <dbReference type="ARBA" id="ARBA00022676"/>
    </source>
</evidence>
<keyword evidence="11" id="KW-1185">Reference proteome</keyword>
<dbReference type="OMA" id="WVRHICH"/>
<keyword evidence="4" id="KW-0808">Transferase</keyword>
<name>A0A9W2ZDD6_BIOGL</name>
<evidence type="ECO:0000256" key="1">
    <source>
        <dbReference type="ARBA" id="ARBA00004606"/>
    </source>
</evidence>
<keyword evidence="8" id="KW-0472">Membrane</keyword>
<evidence type="ECO:0000256" key="10">
    <source>
        <dbReference type="ARBA" id="ARBA00038150"/>
    </source>
</evidence>
<proteinExistence type="inferred from homology"/>
<dbReference type="GO" id="GO:0016020">
    <property type="term" value="C:membrane"/>
    <property type="evidence" value="ECO:0007669"/>
    <property type="project" value="UniProtKB-SubCell"/>
</dbReference>
<comment type="pathway">
    <text evidence="2">Protein modification; protein glycosylation.</text>
</comment>
<dbReference type="OrthoDB" id="2019572at2759"/>
<evidence type="ECO:0000256" key="4">
    <source>
        <dbReference type="ARBA" id="ARBA00022679"/>
    </source>
</evidence>
<reference evidence="12 13" key="1">
    <citation type="submission" date="2025-04" db="UniProtKB">
        <authorList>
            <consortium name="RefSeq"/>
        </authorList>
    </citation>
    <scope>IDENTIFICATION</scope>
</reference>
<keyword evidence="9" id="KW-0325">Glycoprotein</keyword>
<evidence type="ECO:0000256" key="5">
    <source>
        <dbReference type="ARBA" id="ARBA00022692"/>
    </source>
</evidence>
<comment type="similarity">
    <text evidence="10">Belongs to the glycosyltransferase 14 family.</text>
</comment>
<evidence type="ECO:0000256" key="7">
    <source>
        <dbReference type="ARBA" id="ARBA00022989"/>
    </source>
</evidence>
<keyword evidence="7" id="KW-1133">Transmembrane helix</keyword>
<accession>A0A9W2ZDD6</accession>
<dbReference type="RefSeq" id="XP_055873069.1">
    <property type="nucleotide sequence ID" value="XM_056017094.1"/>
</dbReference>
<dbReference type="AlphaFoldDB" id="A0A9W2ZDD6"/>
<dbReference type="PANTHER" id="PTHR19297">
    <property type="entry name" value="GLYCOSYLTRANSFERASE 14 FAMILY MEMBER"/>
    <property type="match status" value="1"/>
</dbReference>
<dbReference type="Proteomes" id="UP001165740">
    <property type="component" value="Chromosome 1"/>
</dbReference>
<dbReference type="GeneID" id="129923928"/>
<dbReference type="PANTHER" id="PTHR19297:SF185">
    <property type="entry name" value="BETA-1,3-GALACTOSYL-O-GLYCOSYL-GLYCOPROTEIN BETA-1,6-N-ACETYLGLUCOSAMINYLTRANSFERASE 3"/>
    <property type="match status" value="1"/>
</dbReference>
<keyword evidence="6" id="KW-0735">Signal-anchor</keyword>
<keyword evidence="3" id="KW-0328">Glycosyltransferase</keyword>
<evidence type="ECO:0000313" key="11">
    <source>
        <dbReference type="Proteomes" id="UP001165740"/>
    </source>
</evidence>
<dbReference type="InterPro" id="IPR003406">
    <property type="entry name" value="Glyco_trans_14"/>
</dbReference>
<evidence type="ECO:0000313" key="12">
    <source>
        <dbReference type="RefSeq" id="XP_055873067.1"/>
    </source>
</evidence>
<dbReference type="GO" id="GO:0008375">
    <property type="term" value="F:acetylglucosaminyltransferase activity"/>
    <property type="evidence" value="ECO:0007669"/>
    <property type="project" value="TreeGrafter"/>
</dbReference>
<evidence type="ECO:0000256" key="6">
    <source>
        <dbReference type="ARBA" id="ARBA00022968"/>
    </source>
</evidence>
<protein>
    <submittedName>
        <fullName evidence="12 13">Beta-1,3-galactosyl-O-glycosyl-glycoprotein beta-1,6-N-acetylglucosaminyltransferase-like isoform X1</fullName>
    </submittedName>
</protein>
<evidence type="ECO:0000313" key="13">
    <source>
        <dbReference type="RefSeq" id="XP_055873069.1"/>
    </source>
</evidence>
<evidence type="ECO:0000256" key="8">
    <source>
        <dbReference type="ARBA" id="ARBA00023136"/>
    </source>
</evidence>
<sequence length="447" mass="52258">MLRCLFYRLRGAFAMRSAGIIRMNYSGKQALCLYLLVALAIYLRFLRGLHIFTSYEELYRTAARKLEEEAPKVSELDCRIFMNAKNSWNKTLDGLSKTQVKEKIVYKGSCEFTQSTLWQVPASRLEQNFPIAYSVMVYRDFDRFVRLLRAIYRHQNVYCIHVDQNSDKEFQSQVTHFVGCFSNVFQPSDPVHVQWGLSSVLEAELVCMRALWNHPIRWKALINLTGQEFPLKTNLELVNILQVMAGQNDVWIDPCTYDGPGDYQDELCQSITPEGFRDRWKKIEAPPFKVTPYKGQVHVVLFRAAVDFILHSFVSRVFLEWVNKTNIPDELYFSSLNSNPHVGIPGGNKNPMALKPSISRFKLWWNRHKHIVKSCDNYVRNICQLTPRELSAMTTSKQLFANKFKVDLKPAGYSCLEEWFYQRVLMELKTNRIQLDLTYYRKLFAQE</sequence>
<dbReference type="RefSeq" id="XP_055873067.1">
    <property type="nucleotide sequence ID" value="XM_056017092.1"/>
</dbReference>
<gene>
    <name evidence="12 13" type="primary">LOC129923928</name>
</gene>
<evidence type="ECO:0000256" key="9">
    <source>
        <dbReference type="ARBA" id="ARBA00023180"/>
    </source>
</evidence>